<sequence length="356" mass="38752">MNARKWVAILAAIFMAASAGSSQGQGFAGLGSDAEGFSVPQQGHELSFPADHGAHPDYRIEWWYVTANLQGKDGKRYGAQWTLFRSALAPGSGEGFSDPQVWIGHAALTTDDHHYFAERLGRGGVGQAGVSIAPFEAWIDDWQMKGATPSTSDQLDDLTLTANGSDFSYSLNLDANGPLVLQGDRGFSVKSGAGQASYYYSQPSYHVSGAIKLAGSDVKVTGKAWLDREWSSQPLANNQTGWDWFSLHLDTGEKLMAFRLRDDKDGFISANWVSNDGQTTPLSKDDVRLEPIRRAKVDGRDIPVGWRIQIPNKSLDITTQPLNDQSWMATSPPYWEGPISFGGSTTGVGYLEMTGY</sequence>
<dbReference type="InterPro" id="IPR023374">
    <property type="entry name" value="AttH-like_dom_sf"/>
</dbReference>
<dbReference type="PANTHER" id="PTHR38591:SF1">
    <property type="entry name" value="BLL1000 PROTEIN"/>
    <property type="match status" value="1"/>
</dbReference>
<dbReference type="PANTHER" id="PTHR38591">
    <property type="entry name" value="HYDROLASE"/>
    <property type="match status" value="1"/>
</dbReference>
<accession>A0A081D353</accession>
<dbReference type="EMBL" id="BBJU01000036">
    <property type="protein sequence ID" value="GAK73349.1"/>
    <property type="molecule type" value="Genomic_DNA"/>
</dbReference>
<organism evidence="3 4">
    <name type="scientific">Agrobacterium rubi TR3 = NBRC 13261</name>
    <dbReference type="NCBI Taxonomy" id="1368415"/>
    <lineage>
        <taxon>Bacteria</taxon>
        <taxon>Pseudomonadati</taxon>
        <taxon>Pseudomonadota</taxon>
        <taxon>Alphaproteobacteria</taxon>
        <taxon>Hyphomicrobiales</taxon>
        <taxon>Rhizobiaceae</taxon>
        <taxon>Rhizobium/Agrobacterium group</taxon>
        <taxon>Agrobacterium</taxon>
    </lineage>
</organism>
<dbReference type="AlphaFoldDB" id="A0A081D353"/>
<dbReference type="RefSeq" id="WP_045232757.1">
    <property type="nucleotide sequence ID" value="NZ_BBJU01000036.1"/>
</dbReference>
<comment type="caution">
    <text evidence="3">The sequence shown here is derived from an EMBL/GenBank/DDBJ whole genome shotgun (WGS) entry which is preliminary data.</text>
</comment>
<dbReference type="eggNOG" id="COG5621">
    <property type="taxonomic scope" value="Bacteria"/>
</dbReference>
<protein>
    <recommendedName>
        <fullName evidence="2">AttH domain-containing protein</fullName>
    </recommendedName>
</protein>
<proteinExistence type="predicted"/>
<evidence type="ECO:0000259" key="2">
    <source>
        <dbReference type="Pfam" id="PF07143"/>
    </source>
</evidence>
<reference evidence="3 4" key="1">
    <citation type="submission" date="2014-08" db="EMBL/GenBank/DDBJ databases">
        <title>Whole genome shotgun sequence of Rhizobium rubi NBRC 13261.</title>
        <authorList>
            <person name="Katano-Makiyama Y."/>
            <person name="Hosoyama A."/>
            <person name="Hashimoto M."/>
            <person name="Hosoyama Y."/>
            <person name="Noguchi M."/>
            <person name="Tsuchikane K."/>
            <person name="Uohara A."/>
            <person name="Ohji S."/>
            <person name="Ichikawa N."/>
            <person name="Kimura A."/>
            <person name="Yamazoe A."/>
            <person name="Fujita N."/>
        </authorList>
    </citation>
    <scope>NUCLEOTIDE SEQUENCE [LARGE SCALE GENOMIC DNA]</scope>
    <source>
        <strain evidence="3 4">NBRC 13261</strain>
    </source>
</reference>
<dbReference type="InterPro" id="IPR010791">
    <property type="entry name" value="AttH_dom"/>
</dbReference>
<name>A0A081D353_9HYPH</name>
<dbReference type="Pfam" id="PF07143">
    <property type="entry name" value="CrtC"/>
    <property type="match status" value="1"/>
</dbReference>
<feature type="chain" id="PRO_5001756367" description="AttH domain-containing protein" evidence="1">
    <location>
        <begin position="25"/>
        <end position="356"/>
    </location>
</feature>
<keyword evidence="1" id="KW-0732">Signal</keyword>
<gene>
    <name evidence="3" type="ORF">RRU01S_36_00140</name>
</gene>
<dbReference type="OrthoDB" id="9770826at2"/>
<dbReference type="Gene3D" id="2.40.370.10">
    <property type="entry name" value="AttH-like domain"/>
    <property type="match status" value="2"/>
</dbReference>
<feature type="domain" description="AttH" evidence="2">
    <location>
        <begin position="60"/>
        <end position="232"/>
    </location>
</feature>
<evidence type="ECO:0000313" key="4">
    <source>
        <dbReference type="Proteomes" id="UP000028701"/>
    </source>
</evidence>
<dbReference type="Proteomes" id="UP000028701">
    <property type="component" value="Unassembled WGS sequence"/>
</dbReference>
<dbReference type="SUPFAM" id="SSF159245">
    <property type="entry name" value="AttH-like"/>
    <property type="match status" value="1"/>
</dbReference>
<evidence type="ECO:0000313" key="3">
    <source>
        <dbReference type="EMBL" id="GAK73349.1"/>
    </source>
</evidence>
<feature type="signal peptide" evidence="1">
    <location>
        <begin position="1"/>
        <end position="24"/>
    </location>
</feature>
<evidence type="ECO:0000256" key="1">
    <source>
        <dbReference type="SAM" id="SignalP"/>
    </source>
</evidence>
<dbReference type="Pfam" id="PF17186">
    <property type="entry name" value="Lipocalin_9"/>
    <property type="match status" value="1"/>
</dbReference>